<comment type="caution">
    <text evidence="2">The sequence shown here is derived from an EMBL/GenBank/DDBJ whole genome shotgun (WGS) entry which is preliminary data.</text>
</comment>
<proteinExistence type="predicted"/>
<evidence type="ECO:0000313" key="2">
    <source>
        <dbReference type="EMBL" id="MDA5194888.1"/>
    </source>
</evidence>
<dbReference type="EMBL" id="JANWOI010000004">
    <property type="protein sequence ID" value="MDA5194888.1"/>
    <property type="molecule type" value="Genomic_DNA"/>
</dbReference>
<dbReference type="RefSeq" id="WP_274944594.1">
    <property type="nucleotide sequence ID" value="NZ_JANWOI010000004.1"/>
</dbReference>
<dbReference type="InterPro" id="IPR013424">
    <property type="entry name" value="Ice-binding_C"/>
</dbReference>
<evidence type="ECO:0000256" key="1">
    <source>
        <dbReference type="SAM" id="SignalP"/>
    </source>
</evidence>
<accession>A0A9X3U0H6</accession>
<protein>
    <submittedName>
        <fullName evidence="2">PEP-CTERM sorting domain-containing protein</fullName>
    </submittedName>
</protein>
<dbReference type="NCBIfam" id="TIGR02595">
    <property type="entry name" value="PEP_CTERM"/>
    <property type="match status" value="1"/>
</dbReference>
<gene>
    <name evidence="2" type="ORF">NYP16_13090</name>
</gene>
<feature type="signal peptide" evidence="1">
    <location>
        <begin position="1"/>
        <end position="25"/>
    </location>
</feature>
<dbReference type="Proteomes" id="UP001141619">
    <property type="component" value="Unassembled WGS sequence"/>
</dbReference>
<sequence>MAILRKVVEACVGVTMGLMAAQASAGVVTINFTGNGGLKSGNNMVFTSGGVSVTVTAGALALNGETNITSRIGQYSEGLGNSTNYSYTTTEKVCPSGKSSCKDKDKVNKTVIKNVTDNDHAVDNVMEDGHGVREFLKLDFAGLNVQILNIDFGYHDKNDAATVNINNNSTTIYGGKADPITNFSSYSATNLYWILAGMNSGGGSSDWKLKSITFSFEDPNSGPNPQEDVPAPAALSLLGLGLTGLGFVRRRRG</sequence>
<keyword evidence="3" id="KW-1185">Reference proteome</keyword>
<keyword evidence="1" id="KW-0732">Signal</keyword>
<evidence type="ECO:0000313" key="3">
    <source>
        <dbReference type="Proteomes" id="UP001141619"/>
    </source>
</evidence>
<organism evidence="2 3">
    <name type="scientific">Govanella unica</name>
    <dbReference type="NCBI Taxonomy" id="2975056"/>
    <lineage>
        <taxon>Bacteria</taxon>
        <taxon>Pseudomonadati</taxon>
        <taxon>Pseudomonadota</taxon>
        <taxon>Alphaproteobacteria</taxon>
        <taxon>Emcibacterales</taxon>
        <taxon>Govanellaceae</taxon>
        <taxon>Govanella</taxon>
    </lineage>
</organism>
<dbReference type="AlphaFoldDB" id="A0A9X3U0H6"/>
<feature type="chain" id="PRO_5040976557" evidence="1">
    <location>
        <begin position="26"/>
        <end position="253"/>
    </location>
</feature>
<reference evidence="2" key="1">
    <citation type="submission" date="2022-08" db="EMBL/GenBank/DDBJ databases">
        <authorList>
            <person name="Vandamme P."/>
            <person name="Hettiarachchi A."/>
            <person name="Peeters C."/>
            <person name="Cnockaert M."/>
            <person name="Carlier A."/>
        </authorList>
    </citation>
    <scope>NUCLEOTIDE SEQUENCE</scope>
    <source>
        <strain evidence="2">LMG 31809</strain>
    </source>
</reference>
<name>A0A9X3U0H6_9PROT</name>
<reference evidence="2" key="2">
    <citation type="journal article" date="2023" name="Syst. Appl. Microbiol.">
        <title>Govania unica gen. nov., sp. nov., a rare biosphere bacterium that represents a novel family in the class Alphaproteobacteria.</title>
        <authorList>
            <person name="Vandamme P."/>
            <person name="Peeters C."/>
            <person name="Hettiarachchi A."/>
            <person name="Cnockaert M."/>
            <person name="Carlier A."/>
        </authorList>
    </citation>
    <scope>NUCLEOTIDE SEQUENCE</scope>
    <source>
        <strain evidence="2">LMG 31809</strain>
    </source>
</reference>